<reference evidence="3" key="2">
    <citation type="submission" date="2021-04" db="EMBL/GenBank/DDBJ databases">
        <authorList>
            <person name="Gilroy R."/>
        </authorList>
    </citation>
    <scope>NUCLEOTIDE SEQUENCE</scope>
    <source>
        <strain evidence="3">1282</strain>
    </source>
</reference>
<dbReference type="InterPro" id="IPR050490">
    <property type="entry name" value="Bact_solute-bd_prot1"/>
</dbReference>
<dbReference type="Gene3D" id="3.40.190.10">
    <property type="entry name" value="Periplasmic binding protein-like II"/>
    <property type="match status" value="1"/>
</dbReference>
<sequence length="469" mass="51407">MKKEIVALALALCLLLGCFGCQSEQEDIYDQFAGSETSQEKSQAEESAAPEEETQEDALSGELTISVKFPTSESSGLGMVAAEFEEQHPGVTVTIQPGLTMEEAYSGDTALFQAAEKSYTEALAVELTSGAGADLIDVGSLSFNRYAESGVLCDLYTLCDWEETFPEEEYFRGIMDATATQGKLYALVVTANPSACWLNRPVASLLGAEGLEELTASKLVELYGQAVSQGLVEESFVTDEEMVAATFVKNQFPDLLDLEGETAAFDTPEFVALLEGLHTLQFTRTVEEGELYQSTTGSYPVLDNTTRLVASAALSQGELMGYLTGQIDGILLPEATEQGSRLFTGSLYAVNSASQQQELAWEFLKFWVSWQEEDSAEDSSFYDRYGGEYPVNRAIAQQKLQVELGKLYDEELAEKVLDLLDSADALNQFDPLLYQNFQPILADYFDRDLTDAAACATQLQERADLYLKE</sequence>
<dbReference type="Proteomes" id="UP000823915">
    <property type="component" value="Unassembled WGS sequence"/>
</dbReference>
<dbReference type="SUPFAM" id="SSF53850">
    <property type="entry name" value="Periplasmic binding protein-like II"/>
    <property type="match status" value="1"/>
</dbReference>
<evidence type="ECO:0000256" key="1">
    <source>
        <dbReference type="SAM" id="MobiDB-lite"/>
    </source>
</evidence>
<feature type="region of interest" description="Disordered" evidence="1">
    <location>
        <begin position="33"/>
        <end position="61"/>
    </location>
</feature>
<evidence type="ECO:0000313" key="3">
    <source>
        <dbReference type="EMBL" id="HIY26560.1"/>
    </source>
</evidence>
<name>A0A9D2C1A8_9FIRM</name>
<comment type="caution">
    <text evidence="3">The sequence shown here is derived from an EMBL/GenBank/DDBJ whole genome shotgun (WGS) entry which is preliminary data.</text>
</comment>
<reference evidence="3" key="1">
    <citation type="journal article" date="2021" name="PeerJ">
        <title>Extensive microbial diversity within the chicken gut microbiome revealed by metagenomics and culture.</title>
        <authorList>
            <person name="Gilroy R."/>
            <person name="Ravi A."/>
            <person name="Getino M."/>
            <person name="Pursley I."/>
            <person name="Horton D.L."/>
            <person name="Alikhan N.F."/>
            <person name="Baker D."/>
            <person name="Gharbi K."/>
            <person name="Hall N."/>
            <person name="Watson M."/>
            <person name="Adriaenssens E.M."/>
            <person name="Foster-Nyarko E."/>
            <person name="Jarju S."/>
            <person name="Secka A."/>
            <person name="Antonio M."/>
            <person name="Oren A."/>
            <person name="Chaudhuri R.R."/>
            <person name="La Ragione R."/>
            <person name="Hildebrand F."/>
            <person name="Pallen M.J."/>
        </authorList>
    </citation>
    <scope>NUCLEOTIDE SEQUENCE</scope>
    <source>
        <strain evidence="3">1282</strain>
    </source>
</reference>
<organism evidence="3 4">
    <name type="scientific">Candidatus Acutalibacter pullistercoris</name>
    <dbReference type="NCBI Taxonomy" id="2838418"/>
    <lineage>
        <taxon>Bacteria</taxon>
        <taxon>Bacillati</taxon>
        <taxon>Bacillota</taxon>
        <taxon>Clostridia</taxon>
        <taxon>Eubacteriales</taxon>
        <taxon>Acutalibacteraceae</taxon>
        <taxon>Acutalibacter</taxon>
    </lineage>
</organism>
<proteinExistence type="predicted"/>
<protein>
    <submittedName>
        <fullName evidence="3">Extracellular solute-binding protein</fullName>
    </submittedName>
</protein>
<gene>
    <name evidence="3" type="ORF">H9838_05210</name>
</gene>
<accession>A0A9D2C1A8</accession>
<dbReference type="AlphaFoldDB" id="A0A9D2C1A8"/>
<evidence type="ECO:0000313" key="4">
    <source>
        <dbReference type="Proteomes" id="UP000823915"/>
    </source>
</evidence>
<feature type="chain" id="PRO_5039140255" evidence="2">
    <location>
        <begin position="24"/>
        <end position="469"/>
    </location>
</feature>
<keyword evidence="2" id="KW-0732">Signal</keyword>
<dbReference type="PANTHER" id="PTHR43649">
    <property type="entry name" value="ARABINOSE-BINDING PROTEIN-RELATED"/>
    <property type="match status" value="1"/>
</dbReference>
<evidence type="ECO:0000256" key="2">
    <source>
        <dbReference type="SAM" id="SignalP"/>
    </source>
</evidence>
<dbReference type="PROSITE" id="PS51257">
    <property type="entry name" value="PROKAR_LIPOPROTEIN"/>
    <property type="match status" value="1"/>
</dbReference>
<dbReference type="EMBL" id="DXDU01000088">
    <property type="protein sequence ID" value="HIY26560.1"/>
    <property type="molecule type" value="Genomic_DNA"/>
</dbReference>
<dbReference type="PANTHER" id="PTHR43649:SF17">
    <property type="entry name" value="ABC TRANSPORTER SOLUTE BINDING PROTEIN-SUGAR TRANSPORT"/>
    <property type="match status" value="1"/>
</dbReference>
<feature type="signal peptide" evidence="2">
    <location>
        <begin position="1"/>
        <end position="23"/>
    </location>
</feature>